<reference evidence="1 2" key="1">
    <citation type="submission" date="2019-05" db="EMBL/GenBank/DDBJ databases">
        <title>Whole genome sequence analysis of Cupriavidus campinensis S14E4C strain.</title>
        <authorList>
            <person name="Abbaszade G."/>
            <person name="Szabo A."/>
            <person name="Toumi M."/>
            <person name="Toth E."/>
        </authorList>
    </citation>
    <scope>NUCLEOTIDE SEQUENCE [LARGE SCALE GENOMIC DNA]</scope>
    <source>
        <strain evidence="1 2">S14E4C</strain>
    </source>
</reference>
<name>A0ABY3ESP9_9BURK</name>
<proteinExistence type="predicted"/>
<evidence type="ECO:0000313" key="1">
    <source>
        <dbReference type="EMBL" id="TSP13925.1"/>
    </source>
</evidence>
<evidence type="ECO:0000313" key="2">
    <source>
        <dbReference type="Proteomes" id="UP000318943"/>
    </source>
</evidence>
<keyword evidence="2" id="KW-1185">Reference proteome</keyword>
<dbReference type="RefSeq" id="WP_144196618.1">
    <property type="nucleotide sequence ID" value="NZ_VCIZ01000002.1"/>
</dbReference>
<dbReference type="Proteomes" id="UP000318943">
    <property type="component" value="Unassembled WGS sequence"/>
</dbReference>
<accession>A0ABY3ESP9</accession>
<organism evidence="1 2">
    <name type="scientific">Cupriavidus campinensis</name>
    <dbReference type="NCBI Taxonomy" id="151783"/>
    <lineage>
        <taxon>Bacteria</taxon>
        <taxon>Pseudomonadati</taxon>
        <taxon>Pseudomonadota</taxon>
        <taxon>Betaproteobacteria</taxon>
        <taxon>Burkholderiales</taxon>
        <taxon>Burkholderiaceae</taxon>
        <taxon>Cupriavidus</taxon>
    </lineage>
</organism>
<comment type="caution">
    <text evidence="1">The sequence shown here is derived from an EMBL/GenBank/DDBJ whole genome shotgun (WGS) entry which is preliminary data.</text>
</comment>
<protein>
    <submittedName>
        <fullName evidence="1">Uncharacterized protein</fullName>
    </submittedName>
</protein>
<dbReference type="EMBL" id="VCIZ01000002">
    <property type="protein sequence ID" value="TSP13925.1"/>
    <property type="molecule type" value="Genomic_DNA"/>
</dbReference>
<sequence>MNKLLQSTTIAARPKLRRRPVPLHMIDFRAHDELDDLQEALEVEALRSQVRSARSIQVDQITLLQ</sequence>
<gene>
    <name evidence="1" type="ORF">FGG12_05465</name>
</gene>